<dbReference type="AlphaFoldDB" id="A0A8J6JHI7"/>
<keyword evidence="2" id="KW-1185">Reference proteome</keyword>
<comment type="caution">
    <text evidence="1">The sequence shown here is derived from an EMBL/GenBank/DDBJ whole genome shotgun (WGS) entry which is preliminary data.</text>
</comment>
<sequence>MLERSILNGIYDLHIHTGPSVAKRLLDAGEMMKNAQAAGYRGYLVKDHYAPSAHGCCLVEHNMGDGSCRCYSSIVLNNCVGGLNLLALDVAYHMGARMVYMPTVSSRLHIEDHKGRKFLGSGNMTTTGLEEPIYLLDGNNKIIPECVEVLKYIAEKGDLVLSTGHISWQEIDVLIPTALELGVRKIVVNHPSFTIMAPHDVIARWAKWGAWIEMTACEFGAVVFNDDSRFNPIALFNQYLDAGVPMEQMFISTDFGQSISPEPVEGMYKFLSLIHEQLGYGADVLERMTKTIPAYLMSVES</sequence>
<dbReference type="Pfam" id="PF19799">
    <property type="entry name" value="DUF6282"/>
    <property type="match status" value="1"/>
</dbReference>
<organism evidence="1 2">
    <name type="scientific">Lawsonibacter hominis</name>
    <dbReference type="NCBI Taxonomy" id="2763053"/>
    <lineage>
        <taxon>Bacteria</taxon>
        <taxon>Bacillati</taxon>
        <taxon>Bacillota</taxon>
        <taxon>Clostridia</taxon>
        <taxon>Eubacteriales</taxon>
        <taxon>Oscillospiraceae</taxon>
        <taxon>Lawsonibacter</taxon>
    </lineage>
</organism>
<evidence type="ECO:0000313" key="1">
    <source>
        <dbReference type="EMBL" id="MBC5734920.1"/>
    </source>
</evidence>
<gene>
    <name evidence="1" type="ORF">H8S57_14470</name>
</gene>
<proteinExistence type="predicted"/>
<protein>
    <recommendedName>
        <fullName evidence="3">Cytosolic protein</fullName>
    </recommendedName>
</protein>
<accession>A0A8J6JHI7</accession>
<dbReference type="InterPro" id="IPR032466">
    <property type="entry name" value="Metal_Hydrolase"/>
</dbReference>
<dbReference type="SUPFAM" id="SSF51556">
    <property type="entry name" value="Metallo-dependent hydrolases"/>
    <property type="match status" value="1"/>
</dbReference>
<reference evidence="1" key="1">
    <citation type="submission" date="2020-08" db="EMBL/GenBank/DDBJ databases">
        <title>Genome public.</title>
        <authorList>
            <person name="Liu C."/>
            <person name="Sun Q."/>
        </authorList>
    </citation>
    <scope>NUCLEOTIDE SEQUENCE</scope>
    <source>
        <strain evidence="1">NSJ-51</strain>
    </source>
</reference>
<dbReference type="Proteomes" id="UP000661435">
    <property type="component" value="Unassembled WGS sequence"/>
</dbReference>
<evidence type="ECO:0008006" key="3">
    <source>
        <dbReference type="Google" id="ProtNLM"/>
    </source>
</evidence>
<name>A0A8J6JHI7_9FIRM</name>
<dbReference type="InterPro" id="IPR046249">
    <property type="entry name" value="DUF6282"/>
</dbReference>
<dbReference type="EMBL" id="JACOPP010000029">
    <property type="protein sequence ID" value="MBC5734920.1"/>
    <property type="molecule type" value="Genomic_DNA"/>
</dbReference>
<evidence type="ECO:0000313" key="2">
    <source>
        <dbReference type="Proteomes" id="UP000661435"/>
    </source>
</evidence>
<dbReference type="RefSeq" id="WP_186908740.1">
    <property type="nucleotide sequence ID" value="NZ_JACOPP010000029.1"/>
</dbReference>